<accession>A0A1A7RBV3</accession>
<name>A0A1A7RBV3_9GAMM</name>
<keyword evidence="1" id="KW-0732">Signal</keyword>
<feature type="chain" id="PRO_5008360758" description="Copper homeostasis protein CutF" evidence="1">
    <location>
        <begin position="22"/>
        <end position="160"/>
    </location>
</feature>
<evidence type="ECO:0000256" key="1">
    <source>
        <dbReference type="SAM" id="SignalP"/>
    </source>
</evidence>
<dbReference type="EMBL" id="LZDS01000004">
    <property type="protein sequence ID" value="OBX29730.1"/>
    <property type="molecule type" value="Genomic_DNA"/>
</dbReference>
<dbReference type="Pfam" id="PF04170">
    <property type="entry name" value="NlpE"/>
    <property type="match status" value="1"/>
</dbReference>
<feature type="signal peptide" evidence="1">
    <location>
        <begin position="1"/>
        <end position="21"/>
    </location>
</feature>
<dbReference type="STRING" id="1443941.A9J31_12545"/>
<gene>
    <name evidence="2" type="ORF">A9J31_12545</name>
</gene>
<dbReference type="OrthoDB" id="5348860at2"/>
<dbReference type="Gene3D" id="2.40.128.640">
    <property type="match status" value="1"/>
</dbReference>
<protein>
    <recommendedName>
        <fullName evidence="4">Copper homeostasis protein CutF</fullName>
    </recommendedName>
</protein>
<organism evidence="2 3">
    <name type="scientific">Acinetobacter gandensis</name>
    <dbReference type="NCBI Taxonomy" id="1443941"/>
    <lineage>
        <taxon>Bacteria</taxon>
        <taxon>Pseudomonadati</taxon>
        <taxon>Pseudomonadota</taxon>
        <taxon>Gammaproteobacteria</taxon>
        <taxon>Moraxellales</taxon>
        <taxon>Moraxellaceae</taxon>
        <taxon>Acinetobacter</taxon>
    </lineage>
</organism>
<dbReference type="RefSeq" id="WP_067762465.1">
    <property type="nucleotide sequence ID" value="NZ_LZDS01000004.1"/>
</dbReference>
<comment type="caution">
    <text evidence="2">The sequence shown here is derived from an EMBL/GenBank/DDBJ whole genome shotgun (WGS) entry which is preliminary data.</text>
</comment>
<dbReference type="AlphaFoldDB" id="A0A1A7RBV3"/>
<dbReference type="InterPro" id="IPR007298">
    <property type="entry name" value="Cu-R_lipoprotein_NlpE"/>
</dbReference>
<proteinExistence type="predicted"/>
<evidence type="ECO:0008006" key="4">
    <source>
        <dbReference type="Google" id="ProtNLM"/>
    </source>
</evidence>
<sequence>MKRIILVLGLTSLILMGCSNNNDQSERASAPDNNVIANTDHPNQADTTMGDTAENALDWPGEYKGILPCKDCKGIETELELKLDNRFELSQEFLGKPANTENKVKGTFKFLADQPNMIQLDAEGDNRIYFIGENFIELRGDKGEKLEMPELNFQLTKQLN</sequence>
<dbReference type="Proteomes" id="UP000185753">
    <property type="component" value="Unassembled WGS sequence"/>
</dbReference>
<evidence type="ECO:0000313" key="3">
    <source>
        <dbReference type="Proteomes" id="UP000185753"/>
    </source>
</evidence>
<evidence type="ECO:0000313" key="2">
    <source>
        <dbReference type="EMBL" id="OBX29730.1"/>
    </source>
</evidence>
<reference evidence="3" key="1">
    <citation type="submission" date="2016-06" db="EMBL/GenBank/DDBJ databases">
        <authorList>
            <person name="Radolfova-Krizova L."/>
            <person name="Nemec A."/>
        </authorList>
    </citation>
    <scope>NUCLEOTIDE SEQUENCE [LARGE SCALE GENOMIC DNA]</scope>
    <source>
        <strain evidence="3">ANC 4275</strain>
    </source>
</reference>
<dbReference type="PROSITE" id="PS51257">
    <property type="entry name" value="PROKAR_LIPOPROTEIN"/>
    <property type="match status" value="1"/>
</dbReference>
<keyword evidence="3" id="KW-1185">Reference proteome</keyword>